<dbReference type="InterPro" id="IPR037523">
    <property type="entry name" value="VOC_core"/>
</dbReference>
<dbReference type="PANTHER" id="PTHR21366:SF22">
    <property type="entry name" value="VOC DOMAIN-CONTAINING PROTEIN"/>
    <property type="match status" value="1"/>
</dbReference>
<comment type="caution">
    <text evidence="2">The sequence shown here is derived from an EMBL/GenBank/DDBJ whole genome shotgun (WGS) entry which is preliminary data.</text>
</comment>
<reference evidence="2 3" key="1">
    <citation type="submission" date="2018-07" db="EMBL/GenBank/DDBJ databases">
        <title>Thalassococcus profundi sp. nov., a marine bacterium isolated from deep seawater of Okinawa Trough.</title>
        <authorList>
            <person name="Yu M."/>
        </authorList>
    </citation>
    <scope>NUCLEOTIDE SEQUENCE [LARGE SCALE GENOMIC DNA]</scope>
    <source>
        <strain evidence="2 3">WRAS1</strain>
    </source>
</reference>
<keyword evidence="2" id="KW-0223">Dioxygenase</keyword>
<evidence type="ECO:0000259" key="1">
    <source>
        <dbReference type="PROSITE" id="PS51819"/>
    </source>
</evidence>
<dbReference type="PROSITE" id="PS51819">
    <property type="entry name" value="VOC"/>
    <property type="match status" value="1"/>
</dbReference>
<name>A0A369TSM8_9RHOB</name>
<dbReference type="Gene3D" id="3.10.180.10">
    <property type="entry name" value="2,3-Dihydroxybiphenyl 1,2-Dioxygenase, domain 1"/>
    <property type="match status" value="1"/>
</dbReference>
<accession>A0A369TSM8</accession>
<dbReference type="InterPro" id="IPR029068">
    <property type="entry name" value="Glyas_Bleomycin-R_OHBP_Dase"/>
</dbReference>
<dbReference type="GO" id="GO:0051213">
    <property type="term" value="F:dioxygenase activity"/>
    <property type="evidence" value="ECO:0007669"/>
    <property type="project" value="UniProtKB-KW"/>
</dbReference>
<dbReference type="SUPFAM" id="SSF54593">
    <property type="entry name" value="Glyoxalase/Bleomycin resistance protein/Dihydroxybiphenyl dioxygenase"/>
    <property type="match status" value="1"/>
</dbReference>
<proteinExistence type="predicted"/>
<dbReference type="EMBL" id="QPMK01000003">
    <property type="protein sequence ID" value="RDD67435.1"/>
    <property type="molecule type" value="Genomic_DNA"/>
</dbReference>
<organism evidence="2 3">
    <name type="scientific">Thalassococcus profundi</name>
    <dbReference type="NCBI Taxonomy" id="2282382"/>
    <lineage>
        <taxon>Bacteria</taxon>
        <taxon>Pseudomonadati</taxon>
        <taxon>Pseudomonadota</taxon>
        <taxon>Alphaproteobacteria</taxon>
        <taxon>Rhodobacterales</taxon>
        <taxon>Roseobacteraceae</taxon>
        <taxon>Thalassococcus</taxon>
    </lineage>
</organism>
<dbReference type="Pfam" id="PF00903">
    <property type="entry name" value="Glyoxalase"/>
    <property type="match status" value="1"/>
</dbReference>
<dbReference type="AlphaFoldDB" id="A0A369TSM8"/>
<feature type="domain" description="VOC" evidence="1">
    <location>
        <begin position="14"/>
        <end position="139"/>
    </location>
</feature>
<gene>
    <name evidence="2" type="ORF">DU478_06885</name>
</gene>
<sequence length="145" mass="15990">MTPPDLPPAPLPPHLLEAAIYCDDLDRAEAFYGDVLGLPRIQRVGDRHVFFRVGTGTLLVFNPHETAKPPGNPRMPVPPHGAHGPGHVCFAMPAEAIARWRDRLTAAGIDIETEFAWPNGAQSLYFRDPCGNSIEFAEPWLWDDG</sequence>
<keyword evidence="2" id="KW-0560">Oxidoreductase</keyword>
<keyword evidence="3" id="KW-1185">Reference proteome</keyword>
<dbReference type="RefSeq" id="WP_114510185.1">
    <property type="nucleotide sequence ID" value="NZ_QPMK01000003.1"/>
</dbReference>
<evidence type="ECO:0000313" key="2">
    <source>
        <dbReference type="EMBL" id="RDD67435.1"/>
    </source>
</evidence>
<dbReference type="Proteomes" id="UP000253977">
    <property type="component" value="Unassembled WGS sequence"/>
</dbReference>
<dbReference type="InterPro" id="IPR050383">
    <property type="entry name" value="GlyoxalaseI/FosfomycinResist"/>
</dbReference>
<dbReference type="OrthoDB" id="9812656at2"/>
<protein>
    <submittedName>
        <fullName evidence="2">Glyoxalase/bleomycin resistance/extradiol dioxygenase family protein</fullName>
    </submittedName>
</protein>
<evidence type="ECO:0000313" key="3">
    <source>
        <dbReference type="Proteomes" id="UP000253977"/>
    </source>
</evidence>
<dbReference type="PANTHER" id="PTHR21366">
    <property type="entry name" value="GLYOXALASE FAMILY PROTEIN"/>
    <property type="match status" value="1"/>
</dbReference>
<dbReference type="InterPro" id="IPR004360">
    <property type="entry name" value="Glyas_Fos-R_dOase_dom"/>
</dbReference>